<name>F4PBF5_BATDJ</name>
<reference evidence="1 2" key="1">
    <citation type="submission" date="2009-12" db="EMBL/GenBank/DDBJ databases">
        <title>The draft genome of Batrachochytrium dendrobatidis.</title>
        <authorList>
            <consortium name="US DOE Joint Genome Institute (JGI-PGF)"/>
            <person name="Kuo A."/>
            <person name="Salamov A."/>
            <person name="Schmutz J."/>
            <person name="Lucas S."/>
            <person name="Pitluck S."/>
            <person name="Rosenblum E."/>
            <person name="Stajich J."/>
            <person name="Eisen M."/>
            <person name="Grigoriev I.V."/>
        </authorList>
    </citation>
    <scope>NUCLEOTIDE SEQUENCE [LARGE SCALE GENOMIC DNA]</scope>
    <source>
        <strain evidence="2">JAM81 / FGSC 10211</strain>
    </source>
</reference>
<dbReference type="GeneID" id="18244402"/>
<dbReference type="PANTHER" id="PTHR33206:SF1">
    <property type="entry name" value="DNA-DIRECTED DNA POLYMERASE"/>
    <property type="match status" value="1"/>
</dbReference>
<gene>
    <name evidence="1" type="ORF">BATDEDRAFT_91820</name>
</gene>
<evidence type="ECO:0000313" key="2">
    <source>
        <dbReference type="Proteomes" id="UP000007241"/>
    </source>
</evidence>
<dbReference type="AlphaFoldDB" id="F4PBF5"/>
<dbReference type="InParanoid" id="F4PBF5"/>
<dbReference type="EMBL" id="GL882892">
    <property type="protein sequence ID" value="EGF77314.1"/>
    <property type="molecule type" value="Genomic_DNA"/>
</dbReference>
<accession>F4PBF5</accession>
<evidence type="ECO:0000313" key="1">
    <source>
        <dbReference type="EMBL" id="EGF77314.1"/>
    </source>
</evidence>
<dbReference type="HOGENOM" id="CLU_032650_0_0_1"/>
<evidence type="ECO:0008006" key="3">
    <source>
        <dbReference type="Google" id="ProtNLM"/>
    </source>
</evidence>
<dbReference type="RefSeq" id="XP_006682037.1">
    <property type="nucleotide sequence ID" value="XM_006681974.1"/>
</dbReference>
<proteinExistence type="predicted"/>
<sequence length="592" mass="69312">MNDIRKKYLQFLYPKYSKFFGMITALEDEKVRKRLRSQLLEWLDTLPVYGFNSSSYDINVIKKYLPQVLMKYNKKHGNVSKSEKLWIRSIEEELGRNIEQSKRIGRYNADGYDGETNTVYEFNGCFFHGCRKCYHPDDVNPHTGDKMNVLYEKTMRKEANLNQMGYDVKPGVEATKKLCNFFQSLNLDMHKDGISIPGLTLKYLWNTKDHECGPSIVFHHYHERNKTRIRGGKLCQKILGYDANALYLWALSQDMPCGEHKMIEPYPDILEDVMNGSFFGEIECDIAVPEHVKEHFAEMPPIFKNTEIQYKDLSSDTKAQVKPNYKSKKLIGSMFGNKIIFPTELLKWYLEHGLMVSNITYAVKYERKAPFKSFAQQVSNERRAGDTSPDYKLRGEMMKLMGKSSYGKCITDFLKHETVKIVGPNNYNKNVRRVKDYIGHQDLVDGFEFRFKKTAFKQSLPIQIGFQVYQLAKLRMLQFYYDFVDYYIDRSDFQYCMMDTDSAYFAISGSSLQDVVKPHLLGEFKQKRQVWLERDDTLENKLYDSRTPGLFKLEYEGDCIISLASKMYYYDEKKFSSKGINKGKMKLQNTSI</sequence>
<dbReference type="OMA" id="VEMWECS"/>
<dbReference type="STRING" id="684364.F4PBF5"/>
<keyword evidence="2" id="KW-1185">Reference proteome</keyword>
<dbReference type="Gene3D" id="3.40.960.10">
    <property type="entry name" value="VSR Endonuclease"/>
    <property type="match status" value="1"/>
</dbReference>
<dbReference type="Proteomes" id="UP000007241">
    <property type="component" value="Unassembled WGS sequence"/>
</dbReference>
<protein>
    <recommendedName>
        <fullName evidence="3">DNA-directed DNA polymerase</fullName>
    </recommendedName>
</protein>
<dbReference type="SUPFAM" id="SSF56672">
    <property type="entry name" value="DNA/RNA polymerases"/>
    <property type="match status" value="1"/>
</dbReference>
<dbReference type="InterPro" id="IPR043502">
    <property type="entry name" value="DNA/RNA_pol_sf"/>
</dbReference>
<dbReference type="OrthoDB" id="110590at2759"/>
<organism evidence="1 2">
    <name type="scientific">Batrachochytrium dendrobatidis (strain JAM81 / FGSC 10211)</name>
    <name type="common">Frog chytrid fungus</name>
    <dbReference type="NCBI Taxonomy" id="684364"/>
    <lineage>
        <taxon>Eukaryota</taxon>
        <taxon>Fungi</taxon>
        <taxon>Fungi incertae sedis</taxon>
        <taxon>Chytridiomycota</taxon>
        <taxon>Chytridiomycota incertae sedis</taxon>
        <taxon>Chytridiomycetes</taxon>
        <taxon>Rhizophydiales</taxon>
        <taxon>Rhizophydiales incertae sedis</taxon>
        <taxon>Batrachochytrium</taxon>
    </lineage>
</organism>
<dbReference type="PANTHER" id="PTHR33206">
    <property type="entry name" value="PROTEIN CBG10425"/>
    <property type="match status" value="1"/>
</dbReference>